<proteinExistence type="predicted"/>
<sequence length="238" mass="25095">MTTELTLAEQVLLLALDDESGRPLTDSTRLHAGLAGAVLLDLIRAGALELAEHDTDVRAGRLRRTGRNTPGDPLLAEILDRAHGKKPRDAVMAVDGSGGWVNRAGRLKERMLHDLAGRGLLREEHGTFLRIFPTTSWPAGEPGPEAEIVSRVRVAMTTPGAPDRPTAVLVGILNATQLLHRLIPEIPKKELKRRAQEVADQGWAGEAVDKAVEQAVMTAVMAAMAGAAAAGAAGAGGS</sequence>
<keyword evidence="2" id="KW-0333">Golgi apparatus</keyword>
<dbReference type="Proteomes" id="UP000664617">
    <property type="component" value="Unassembled WGS sequence"/>
</dbReference>
<organism evidence="5 6">
    <name type="scientific">Myceligenerans salitolerans</name>
    <dbReference type="NCBI Taxonomy" id="1230528"/>
    <lineage>
        <taxon>Bacteria</taxon>
        <taxon>Bacillati</taxon>
        <taxon>Actinomycetota</taxon>
        <taxon>Actinomycetes</taxon>
        <taxon>Micrococcales</taxon>
        <taxon>Promicromonosporaceae</taxon>
        <taxon>Myceligenerans</taxon>
    </lineage>
</organism>
<evidence type="ECO:0000256" key="1">
    <source>
        <dbReference type="ARBA" id="ARBA00004255"/>
    </source>
</evidence>
<evidence type="ECO:0000313" key="6">
    <source>
        <dbReference type="Proteomes" id="UP000664617"/>
    </source>
</evidence>
<accession>A0ABS3I8I2</accession>
<comment type="caution">
    <text evidence="5">The sequence shown here is derived from an EMBL/GenBank/DDBJ whole genome shotgun (WGS) entry which is preliminary data.</text>
</comment>
<evidence type="ECO:0000256" key="2">
    <source>
        <dbReference type="ARBA" id="ARBA00023034"/>
    </source>
</evidence>
<evidence type="ECO:0000256" key="3">
    <source>
        <dbReference type="ARBA" id="ARBA00023121"/>
    </source>
</evidence>
<dbReference type="InterPro" id="IPR008628">
    <property type="entry name" value="GPP34-like"/>
</dbReference>
<keyword evidence="3" id="KW-0446">Lipid-binding</keyword>
<dbReference type="RefSeq" id="WP_207275212.1">
    <property type="nucleotide sequence ID" value="NZ_JAFMPK010000038.1"/>
</dbReference>
<gene>
    <name evidence="5" type="ORF">J0911_09420</name>
</gene>
<dbReference type="Gene3D" id="1.10.3630.10">
    <property type="entry name" value="yeast vps74-n-term truncation variant domain like"/>
    <property type="match status" value="1"/>
</dbReference>
<name>A0ABS3I8I2_9MICO</name>
<evidence type="ECO:0000313" key="5">
    <source>
        <dbReference type="EMBL" id="MBO0609249.1"/>
    </source>
</evidence>
<reference evidence="6" key="1">
    <citation type="submission" date="2023-07" db="EMBL/GenBank/DDBJ databases">
        <title>Myceligenerans salitolerans sp. nov., a halotolerant actinomycete isolated from a salt lake in Xinjiang, China.</title>
        <authorList>
            <person name="Guan T."/>
        </authorList>
    </citation>
    <scope>NUCLEOTIDE SEQUENCE [LARGE SCALE GENOMIC DNA]</scope>
    <source>
        <strain evidence="6">XHU 5031</strain>
    </source>
</reference>
<dbReference type="InterPro" id="IPR038261">
    <property type="entry name" value="GPP34-like_sf"/>
</dbReference>
<evidence type="ECO:0000256" key="4">
    <source>
        <dbReference type="ARBA" id="ARBA00023136"/>
    </source>
</evidence>
<keyword evidence="6" id="KW-1185">Reference proteome</keyword>
<keyword evidence="4" id="KW-0472">Membrane</keyword>
<comment type="subcellular location">
    <subcellularLocation>
        <location evidence="1">Golgi apparatus membrane</location>
        <topology evidence="1">Peripheral membrane protein</topology>
        <orientation evidence="1">Cytoplasmic side</orientation>
    </subcellularLocation>
</comment>
<dbReference type="Pfam" id="PF05719">
    <property type="entry name" value="GPP34"/>
    <property type="match status" value="1"/>
</dbReference>
<protein>
    <submittedName>
        <fullName evidence="5">GPP34 family phosphoprotein</fullName>
    </submittedName>
</protein>
<dbReference type="EMBL" id="JAFMPK010000038">
    <property type="protein sequence ID" value="MBO0609249.1"/>
    <property type="molecule type" value="Genomic_DNA"/>
</dbReference>